<dbReference type="PANTHER" id="PTHR34875">
    <property type="entry name" value="UPF0237 PROTEIN MJ1558"/>
    <property type="match status" value="1"/>
</dbReference>
<evidence type="ECO:0000259" key="1">
    <source>
        <dbReference type="PROSITE" id="PS51671"/>
    </source>
</evidence>
<dbReference type="InterPro" id="IPR002912">
    <property type="entry name" value="ACT_dom"/>
</dbReference>
<dbReference type="SUPFAM" id="SSF55021">
    <property type="entry name" value="ACT-like"/>
    <property type="match status" value="2"/>
</dbReference>
<sequence>MTRFLVLTLIGDDRPGLVEQLSSVITAHQGNWLESSMAQLAGKFAGVLKLSVAPEYAPALQAALIAIPALTVIVETSPDGTAAAGVRNRHLSFSLVGHDRLGIVREISQVFARHGVNVEKLTTYTSSAPMSSETLFHAEAELRADEHLDASALQADLERLSNDLIADINLDEKTA</sequence>
<dbReference type="RefSeq" id="WP_169260258.1">
    <property type="nucleotide sequence ID" value="NZ_WTVQ01000014.1"/>
</dbReference>
<accession>A0ABX1QC66</accession>
<evidence type="ECO:0000313" key="3">
    <source>
        <dbReference type="Proteomes" id="UP000648984"/>
    </source>
</evidence>
<protein>
    <submittedName>
        <fullName evidence="2">ACT domain-containing protein</fullName>
    </submittedName>
</protein>
<dbReference type="InterPro" id="IPR045865">
    <property type="entry name" value="ACT-like_dom_sf"/>
</dbReference>
<gene>
    <name evidence="2" type="ORF">GPA25_10120</name>
</gene>
<dbReference type="Proteomes" id="UP000648984">
    <property type="component" value="Unassembled WGS sequence"/>
</dbReference>
<dbReference type="CDD" id="cd04869">
    <property type="entry name" value="ACT_GcvR_2"/>
    <property type="match status" value="1"/>
</dbReference>
<dbReference type="InterPro" id="IPR050990">
    <property type="entry name" value="UPF0237/GcvR_regulator"/>
</dbReference>
<dbReference type="PROSITE" id="PS51671">
    <property type="entry name" value="ACT"/>
    <property type="match status" value="1"/>
</dbReference>
<evidence type="ECO:0000313" key="2">
    <source>
        <dbReference type="EMBL" id="NMG75110.1"/>
    </source>
</evidence>
<dbReference type="EMBL" id="WTVQ01000014">
    <property type="protein sequence ID" value="NMG75110.1"/>
    <property type="molecule type" value="Genomic_DNA"/>
</dbReference>
<dbReference type="PANTHER" id="PTHR34875:SF6">
    <property type="entry name" value="UPF0237 PROTEIN MJ1558"/>
    <property type="match status" value="1"/>
</dbReference>
<dbReference type="Gene3D" id="3.30.70.260">
    <property type="match status" value="2"/>
</dbReference>
<organism evidence="2 3">
    <name type="scientific">Aromatoleum diolicum</name>
    <dbReference type="NCBI Taxonomy" id="75796"/>
    <lineage>
        <taxon>Bacteria</taxon>
        <taxon>Pseudomonadati</taxon>
        <taxon>Pseudomonadota</taxon>
        <taxon>Betaproteobacteria</taxon>
        <taxon>Rhodocyclales</taxon>
        <taxon>Rhodocyclaceae</taxon>
        <taxon>Aromatoleum</taxon>
    </lineage>
</organism>
<dbReference type="Pfam" id="PF13740">
    <property type="entry name" value="ACT_6"/>
    <property type="match status" value="1"/>
</dbReference>
<reference evidence="2 3" key="1">
    <citation type="submission" date="2019-12" db="EMBL/GenBank/DDBJ databases">
        <title>Comparative genomics gives insights into the taxonomy of the Azoarcus-Aromatoleum group and reveals separate origins of nif in the plant-associated Azoarcus and non-plant-associated Aromatoleum sub-groups.</title>
        <authorList>
            <person name="Lafos M."/>
            <person name="Maluk M."/>
            <person name="Batista M."/>
            <person name="Junghare M."/>
            <person name="Carmona M."/>
            <person name="Faoro H."/>
            <person name="Cruz L.M."/>
            <person name="Battistoni F."/>
            <person name="De Souza E."/>
            <person name="Pedrosa F."/>
            <person name="Chen W.-M."/>
            <person name="Poole P.S."/>
            <person name="Dixon R.A."/>
            <person name="James E.K."/>
        </authorList>
    </citation>
    <scope>NUCLEOTIDE SEQUENCE [LARGE SCALE GENOMIC DNA]</scope>
    <source>
        <strain evidence="2 3">22Lin</strain>
    </source>
</reference>
<dbReference type="PIRSF" id="PIRSF028103">
    <property type="entry name" value="GcvR"/>
    <property type="match status" value="1"/>
</dbReference>
<feature type="domain" description="ACT" evidence="1">
    <location>
        <begin position="92"/>
        <end position="173"/>
    </location>
</feature>
<comment type="caution">
    <text evidence="2">The sequence shown here is derived from an EMBL/GenBank/DDBJ whole genome shotgun (WGS) entry which is preliminary data.</text>
</comment>
<proteinExistence type="predicted"/>
<keyword evidence="3" id="KW-1185">Reference proteome</keyword>
<name>A0ABX1QC66_9RHOO</name>
<dbReference type="Pfam" id="PF01842">
    <property type="entry name" value="ACT"/>
    <property type="match status" value="1"/>
</dbReference>
<dbReference type="InterPro" id="IPR016867">
    <property type="entry name" value="GcvR"/>
</dbReference>